<proteinExistence type="predicted"/>
<keyword evidence="2" id="KW-1185">Reference proteome</keyword>
<sequence>MMLMGTRRRDGDDELVKMRMWSLEGGGLKMGRWESVNQLSDRLTVIDTIQTHHARRRVISGVMVCGMGVGYDWEFGFDGGGDDVDGYTEERW</sequence>
<evidence type="ECO:0000313" key="1">
    <source>
        <dbReference type="EMBL" id="KAK1419192.1"/>
    </source>
</evidence>
<accession>A0AAD8NS48</accession>
<dbReference type="AlphaFoldDB" id="A0AAD8NS48"/>
<name>A0AAD8NS48_TARER</name>
<evidence type="ECO:0000313" key="2">
    <source>
        <dbReference type="Proteomes" id="UP001229421"/>
    </source>
</evidence>
<organism evidence="1 2">
    <name type="scientific">Tagetes erecta</name>
    <name type="common">African marigold</name>
    <dbReference type="NCBI Taxonomy" id="13708"/>
    <lineage>
        <taxon>Eukaryota</taxon>
        <taxon>Viridiplantae</taxon>
        <taxon>Streptophyta</taxon>
        <taxon>Embryophyta</taxon>
        <taxon>Tracheophyta</taxon>
        <taxon>Spermatophyta</taxon>
        <taxon>Magnoliopsida</taxon>
        <taxon>eudicotyledons</taxon>
        <taxon>Gunneridae</taxon>
        <taxon>Pentapetalae</taxon>
        <taxon>asterids</taxon>
        <taxon>campanulids</taxon>
        <taxon>Asterales</taxon>
        <taxon>Asteraceae</taxon>
        <taxon>Asteroideae</taxon>
        <taxon>Heliantheae alliance</taxon>
        <taxon>Tageteae</taxon>
        <taxon>Tagetes</taxon>
    </lineage>
</organism>
<comment type="caution">
    <text evidence="1">The sequence shown here is derived from an EMBL/GenBank/DDBJ whole genome shotgun (WGS) entry which is preliminary data.</text>
</comment>
<dbReference type="Proteomes" id="UP001229421">
    <property type="component" value="Unassembled WGS sequence"/>
</dbReference>
<dbReference type="EMBL" id="JAUHHV010000007">
    <property type="protein sequence ID" value="KAK1419192.1"/>
    <property type="molecule type" value="Genomic_DNA"/>
</dbReference>
<reference evidence="1" key="1">
    <citation type="journal article" date="2023" name="bioRxiv">
        <title>Improved chromosome-level genome assembly for marigold (Tagetes erecta).</title>
        <authorList>
            <person name="Jiang F."/>
            <person name="Yuan L."/>
            <person name="Wang S."/>
            <person name="Wang H."/>
            <person name="Xu D."/>
            <person name="Wang A."/>
            <person name="Fan W."/>
        </authorList>
    </citation>
    <scope>NUCLEOTIDE SEQUENCE</scope>
    <source>
        <strain evidence="1">WSJ</strain>
        <tissue evidence="1">Leaf</tissue>
    </source>
</reference>
<gene>
    <name evidence="1" type="ORF">QVD17_28354</name>
</gene>
<protein>
    <submittedName>
        <fullName evidence="1">Uncharacterized protein</fullName>
    </submittedName>
</protein>